<name>A0AAV6UFI9_9ARAC</name>
<sequence>MVYKVYSPKKKKYLINKINKAKKFKKKRKISPVKIKKVQKVGDCVPYVYPAGIKIDDIGLLCRLQNSSKQYFKKIYKPKITESYVPSKKSEESIVELDTSEISELSPKKTSKLSSSKRQETKALDLAHYHHRLAVERKDRLQYIMERYENDTRNDVDDEVDFNDFTLITKSGESKDFGCEDWNPDGYIFSKKNTQHMRKLVKSAQMNVKSTDIREKIKCGKLPNLSKKNRWQKSPEKLNVTSSSFRAKTMLKSLAAQNHSVLQQSTVLLDSDLDETLPCYSKSKQFDLKGNLNKTNYAPNKSFSFVDLGRSVSFMSTTTTTYNLDIDSVAQDYDSEDSLAPAESVMDMNETKIPPSSKGFPENKSSFPNRDLLDKEANLHSDNIHSSTKQGNTKNNLNKEEKISLSSVTSFSSVSGCKVLFKNLNLDMNNMALDNGSKNLLPLEKSANGINESAIATQNLRSKEKIPNPDVVPSTSVKDNIKTKEEQANVPSHFSVRSFSSKSGRTVSLKSITNKTDHPLADLNMKSKLRSFQKNNFKSSESICSPEDVDSNKSSQLDINKGKLSSDLGSSRKVYKDKQKRCLQRKPISDSIDKFGLKDCEVRLHKLKINKLKYQKRCRIICGDLRRKIFVNNYDKFAFIHDKPQNPLISDSQAVSSQTVCISNTNKNFENILSRQDDSDIQQINEKTKPEIQLKPTLGGSECTRDSPCLIKPFKNLDRQTLDFTALSQTPKSCNNEPKLRPRSELFQLTPKINSVAKITNEIENHLQHKNNKNSSAAFDSFAKPTTPTVNLMPAKVALTEKNAKEVGSYLQDTLDKSLATNLCEKSDALANNIPTLPETPKSSCDDNEKAKCWPSLRCKLFKTSTKNYEFKFISSSTKNSKKVENETRQDSSEATEAFTIFDDIINKSPSLPKICTNFNDDREKPKLVNAAPTMNLTLTNVSTPKNSKKMENLLQDSSTSNTSNRKRRFQNVDDCTNRNPTLPESFGDGHEKTKHKSRRELFKTTSTMSFTSEAYSTTINNIKKVDSPLQDITRNSSDNTNLFKEFDDFRYPKLLETCKSFADKHARPELTSRSELFKTATTNLNIANILSSKHSRKVENKGVQDSSEATKLFAMSGDFMSKHPSLPETPKNSSNQHFADEQERLKLTPRSELFKTASTNLNAKNSTKHSKQIENKSVQDSSEATKRFTMSADFINEHAFLPKTPKISSNQSFVNELDRLKRTPRNKLFKTVNTNLNAKNISSTKHSKKMEDKIIQDSSEATKLFTMSDDFMNKHHILPETPKISSTHLQKHKYVSIHELYKTSDINLSSKKVSSAKSTKKMHSSWQDVSLGSSDATHQSKFDELTMNKNPSLPQPCKTNLNPANISKAKNMKKIETQIQSMNINSEFKRIHSTNEQTFQQFVDPPKCPTKKPKYSKKLKLSEEMLLSEDHVLVDNPPQKSTTCCTLSESIKYKNKKVTSMKSTVQHNSVAGLEVFEFVEEDFRTSKTFSTKGKGQDKPKKRLSKPKPARTVSSSPKKTSPNKTSGKIILLNKLIESAEVDVLSSPSIHFSPSVKTKSMTFNKMSTRNHIDNSILSVDRCTLSSPLINAAVTFLKKY</sequence>
<keyword evidence="3" id="KW-1185">Reference proteome</keyword>
<dbReference type="EMBL" id="JAFNEN010000444">
    <property type="protein sequence ID" value="KAG8182860.1"/>
    <property type="molecule type" value="Genomic_DNA"/>
</dbReference>
<gene>
    <name evidence="2" type="ORF">JTE90_002277</name>
</gene>
<feature type="region of interest" description="Disordered" evidence="1">
    <location>
        <begin position="342"/>
        <end position="370"/>
    </location>
</feature>
<feature type="region of interest" description="Disordered" evidence="1">
    <location>
        <begin position="1121"/>
        <end position="1140"/>
    </location>
</feature>
<feature type="region of interest" description="Disordered" evidence="1">
    <location>
        <begin position="955"/>
        <end position="997"/>
    </location>
</feature>
<reference evidence="2 3" key="1">
    <citation type="journal article" date="2022" name="Nat. Ecol. Evol.">
        <title>A masculinizing supergene underlies an exaggerated male reproductive morph in a spider.</title>
        <authorList>
            <person name="Hendrickx F."/>
            <person name="De Corte Z."/>
            <person name="Sonet G."/>
            <person name="Van Belleghem S.M."/>
            <person name="Kostlbacher S."/>
            <person name="Vangestel C."/>
        </authorList>
    </citation>
    <scope>NUCLEOTIDE SEQUENCE [LARGE SCALE GENOMIC DNA]</scope>
    <source>
        <strain evidence="2">W744_W776</strain>
    </source>
</reference>
<comment type="caution">
    <text evidence="2">The sequence shown here is derived from an EMBL/GenBank/DDBJ whole genome shotgun (WGS) entry which is preliminary data.</text>
</comment>
<protein>
    <submittedName>
        <fullName evidence="2">Uncharacterized protein</fullName>
    </submittedName>
</protein>
<feature type="region of interest" description="Disordered" evidence="1">
    <location>
        <begin position="543"/>
        <end position="570"/>
    </location>
</feature>
<organism evidence="2 3">
    <name type="scientific">Oedothorax gibbosus</name>
    <dbReference type="NCBI Taxonomy" id="931172"/>
    <lineage>
        <taxon>Eukaryota</taxon>
        <taxon>Metazoa</taxon>
        <taxon>Ecdysozoa</taxon>
        <taxon>Arthropoda</taxon>
        <taxon>Chelicerata</taxon>
        <taxon>Arachnida</taxon>
        <taxon>Araneae</taxon>
        <taxon>Araneomorphae</taxon>
        <taxon>Entelegynae</taxon>
        <taxon>Araneoidea</taxon>
        <taxon>Linyphiidae</taxon>
        <taxon>Erigoninae</taxon>
        <taxon>Oedothorax</taxon>
    </lineage>
</organism>
<feature type="compositionally biased region" description="Low complexity" evidence="1">
    <location>
        <begin position="1514"/>
        <end position="1525"/>
    </location>
</feature>
<proteinExistence type="predicted"/>
<evidence type="ECO:0000313" key="3">
    <source>
        <dbReference type="Proteomes" id="UP000827092"/>
    </source>
</evidence>
<accession>A0AAV6UFI9</accession>
<feature type="compositionally biased region" description="Polar residues" evidence="1">
    <location>
        <begin position="974"/>
        <end position="983"/>
    </location>
</feature>
<evidence type="ECO:0000313" key="2">
    <source>
        <dbReference type="EMBL" id="KAG8182860.1"/>
    </source>
</evidence>
<dbReference type="Proteomes" id="UP000827092">
    <property type="component" value="Unassembled WGS sequence"/>
</dbReference>
<feature type="compositionally biased region" description="Basic residues" evidence="1">
    <location>
        <begin position="1500"/>
        <end position="1509"/>
    </location>
</feature>
<evidence type="ECO:0000256" key="1">
    <source>
        <dbReference type="SAM" id="MobiDB-lite"/>
    </source>
</evidence>
<feature type="region of interest" description="Disordered" evidence="1">
    <location>
        <begin position="1489"/>
        <end position="1525"/>
    </location>
</feature>